<evidence type="ECO:0000313" key="1">
    <source>
        <dbReference type="EMBL" id="KAI5668556.1"/>
    </source>
</evidence>
<proteinExistence type="predicted"/>
<accession>A0ACC0B7E1</accession>
<gene>
    <name evidence="1" type="ORF">M9H77_18409</name>
</gene>
<reference evidence="2" key="1">
    <citation type="journal article" date="2023" name="Nat. Plants">
        <title>Single-cell RNA sequencing provides a high-resolution roadmap for understanding the multicellular compartmentation of specialized metabolism.</title>
        <authorList>
            <person name="Sun S."/>
            <person name="Shen X."/>
            <person name="Li Y."/>
            <person name="Li Y."/>
            <person name="Wang S."/>
            <person name="Li R."/>
            <person name="Zhang H."/>
            <person name="Shen G."/>
            <person name="Guo B."/>
            <person name="Wei J."/>
            <person name="Xu J."/>
            <person name="St-Pierre B."/>
            <person name="Chen S."/>
            <person name="Sun C."/>
        </authorList>
    </citation>
    <scope>NUCLEOTIDE SEQUENCE [LARGE SCALE GENOMIC DNA]</scope>
</reference>
<evidence type="ECO:0000313" key="2">
    <source>
        <dbReference type="Proteomes" id="UP001060085"/>
    </source>
</evidence>
<organism evidence="1 2">
    <name type="scientific">Catharanthus roseus</name>
    <name type="common">Madagascar periwinkle</name>
    <name type="synonym">Vinca rosea</name>
    <dbReference type="NCBI Taxonomy" id="4058"/>
    <lineage>
        <taxon>Eukaryota</taxon>
        <taxon>Viridiplantae</taxon>
        <taxon>Streptophyta</taxon>
        <taxon>Embryophyta</taxon>
        <taxon>Tracheophyta</taxon>
        <taxon>Spermatophyta</taxon>
        <taxon>Magnoliopsida</taxon>
        <taxon>eudicotyledons</taxon>
        <taxon>Gunneridae</taxon>
        <taxon>Pentapetalae</taxon>
        <taxon>asterids</taxon>
        <taxon>lamiids</taxon>
        <taxon>Gentianales</taxon>
        <taxon>Apocynaceae</taxon>
        <taxon>Rauvolfioideae</taxon>
        <taxon>Vinceae</taxon>
        <taxon>Catharanthinae</taxon>
        <taxon>Catharanthus</taxon>
    </lineage>
</organism>
<dbReference type="Proteomes" id="UP001060085">
    <property type="component" value="Linkage Group LG04"/>
</dbReference>
<dbReference type="EMBL" id="CM044704">
    <property type="protein sequence ID" value="KAI5668556.1"/>
    <property type="molecule type" value="Genomic_DNA"/>
</dbReference>
<keyword evidence="2" id="KW-1185">Reference proteome</keyword>
<protein>
    <submittedName>
        <fullName evidence="1">Uncharacterized protein</fullName>
    </submittedName>
</protein>
<comment type="caution">
    <text evidence="1">The sequence shown here is derived from an EMBL/GenBank/DDBJ whole genome shotgun (WGS) entry which is preliminary data.</text>
</comment>
<sequence length="536" mass="61419">MVMLRLQDLRRSSCTRLSSSERVMCHLAIYYDFSENKTLAIQLGNAQKIYNVTAKIKRNRMQGRNTVEEVLYLSAERGYTVFHRNYEESNVQHATIRSCRDDSNRKERHSGNNFYGSIINEGEPLVILTDRESGLMSVWTSQVLHFGVETTNPAENEYFVLKVWLSTCYGDLDTVFFNIDSLIQGQIAEIKYTFEISKLKEKYVAKSNAILKNLSNKVIKKACEMVEEPESNCLHYLRKLHGLPCACELVHRCQYLIPIWEEDVREVRRLIKSVISIILPEDPCQPLTTPTEIAIRKGRQKTNSTKRDKNIGKSSSSGSGSRSSLGSGSGPNPRGRDRPPRSGRGRGRGRNSGRSSLSFVVNPDAPSTSFPFNNAFLKFIYEFILNWKNVVGDDNCGFRVVSNFFLGDENHWVEIHRRFCFDLHHRTNVYVQLFGLVELVSELIRRMNWEEGSAPPEYWMGTPKHLYVITNTFNLYVVFLVRLGSSTVLPLVSNMDGNARTIFIGFIEEQQHFIIPNLLHLVRYSPNLISCHHIQS</sequence>
<name>A0ACC0B7E1_CATRO</name>